<evidence type="ECO:0000313" key="1">
    <source>
        <dbReference type="EMBL" id="CAD8110371.1"/>
    </source>
</evidence>
<gene>
    <name evidence="1" type="ORF">PPRIM_AZ9-3.1.T1440015</name>
</gene>
<dbReference type="OMA" id="LGCDEFF"/>
<dbReference type="Proteomes" id="UP000688137">
    <property type="component" value="Unassembled WGS sequence"/>
</dbReference>
<keyword evidence="2" id="KW-1185">Reference proteome</keyword>
<dbReference type="AlphaFoldDB" id="A0A8S1Q6F2"/>
<reference evidence="1" key="1">
    <citation type="submission" date="2021-01" db="EMBL/GenBank/DDBJ databases">
        <authorList>
            <consortium name="Genoscope - CEA"/>
            <person name="William W."/>
        </authorList>
    </citation>
    <scope>NUCLEOTIDE SEQUENCE</scope>
</reference>
<organism evidence="1 2">
    <name type="scientific">Paramecium primaurelia</name>
    <dbReference type="NCBI Taxonomy" id="5886"/>
    <lineage>
        <taxon>Eukaryota</taxon>
        <taxon>Sar</taxon>
        <taxon>Alveolata</taxon>
        <taxon>Ciliophora</taxon>
        <taxon>Intramacronucleata</taxon>
        <taxon>Oligohymenophorea</taxon>
        <taxon>Peniculida</taxon>
        <taxon>Parameciidae</taxon>
        <taxon>Paramecium</taxon>
    </lineage>
</organism>
<proteinExistence type="predicted"/>
<accession>A0A8S1Q6F2</accession>
<evidence type="ECO:0000313" key="2">
    <source>
        <dbReference type="Proteomes" id="UP000688137"/>
    </source>
</evidence>
<protein>
    <submittedName>
        <fullName evidence="1">Uncharacterized protein</fullName>
    </submittedName>
</protein>
<comment type="caution">
    <text evidence="1">The sequence shown here is derived from an EMBL/GenBank/DDBJ whole genome shotgun (WGS) entry which is preliminary data.</text>
</comment>
<sequence length="242" mass="28342">MADEEVCQNIALGDCSNNDVQLRDALNSYPSYQNLFKLYNEKYLKLAKFLEDDNIDQEVKKIQDEGEFNSEDEYYEAIQKLENNIKEINDIPEQKQIFNIKIAQSLIDEYFKQLKNCKHQLFGLIYSSNKNNENIGHFLIMKNQQSESILNVQSENEVTKTFKENELTKLCAILGCDEFFNEERQKQVSSLSLKTQLYLLKFNNLTGLISCQNYVNGEASQIKIQDITVKHFEGVRQYWIKQ</sequence>
<name>A0A8S1Q6F2_PARPR</name>
<dbReference type="EMBL" id="CAJJDM010000148">
    <property type="protein sequence ID" value="CAD8110371.1"/>
    <property type="molecule type" value="Genomic_DNA"/>
</dbReference>